<gene>
    <name evidence="4" type="ORF">GCM10007116_09750</name>
    <name evidence="3" type="ORF">HS1genome_0894</name>
</gene>
<dbReference type="InterPro" id="IPR050698">
    <property type="entry name" value="MBL"/>
</dbReference>
<evidence type="ECO:0000256" key="2">
    <source>
        <dbReference type="ARBA" id="ARBA00022722"/>
    </source>
</evidence>
<dbReference type="PANTHER" id="PTHR11203:SF51">
    <property type="entry name" value="CLEAVAGE AND POLYADENYLATION SPECIFICITY FACTOR"/>
    <property type="match status" value="1"/>
</dbReference>
<dbReference type="GO" id="GO:0004521">
    <property type="term" value="F:RNA endonuclease activity"/>
    <property type="evidence" value="ECO:0007669"/>
    <property type="project" value="TreeGrafter"/>
</dbReference>
<dbReference type="EMBL" id="BMQS01000007">
    <property type="protein sequence ID" value="GGT94059.1"/>
    <property type="molecule type" value="Genomic_DNA"/>
</dbReference>
<dbReference type="Proteomes" id="UP000276741">
    <property type="component" value="Chromosome"/>
</dbReference>
<reference evidence="5" key="2">
    <citation type="submission" date="2018-04" db="EMBL/GenBank/DDBJ databases">
        <title>Complete genome sequence of Sulfodiicoccus acidiphilus strain HS-1.</title>
        <authorList>
            <person name="Sakai H.D."/>
            <person name="Kurosawa N."/>
        </authorList>
    </citation>
    <scope>NUCLEOTIDE SEQUENCE [LARGE SCALE GENOMIC DNA]</scope>
    <source>
        <strain evidence="5">HS-1</strain>
    </source>
</reference>
<evidence type="ECO:0000313" key="4">
    <source>
        <dbReference type="EMBL" id="GGT94059.1"/>
    </source>
</evidence>
<evidence type="ECO:0008006" key="6">
    <source>
        <dbReference type="Google" id="ProtNLM"/>
    </source>
</evidence>
<proteinExistence type="predicted"/>
<accession>A0A348B2V3</accession>
<sequence length="278" mass="31296">MIGTPTTIRFLNVLGYRVPEAKALPLDYGRWIEVDGEKLRLERAEHVMGAAQVFVETKDGSSIVYTGDFKTPGKGTPILSGDVLVIEATYGHPNMRRPFKEQVKQEFLDRVNDALALGPVRVFGYHGKLQEAMSMLRKAGVEAPFVVGGKVAEFTRVAMEEGLEPGTVLTEDVPDSFEVIKTGWYVRFSHFNEFRKRTNRHTNFLLSGWEFHTPVKKTDRNSYIVALSDHADFEDLVEYVSASRPNLVVTDGSRSKYAKDLANYIRRNLGIRAVPMPI</sequence>
<name>A0A348B2V3_9CREN</name>
<dbReference type="Proteomes" id="UP000616143">
    <property type="component" value="Unassembled WGS sequence"/>
</dbReference>
<evidence type="ECO:0000313" key="3">
    <source>
        <dbReference type="EMBL" id="BBD72505.1"/>
    </source>
</evidence>
<evidence type="ECO:0000256" key="1">
    <source>
        <dbReference type="ARBA" id="ARBA00001947"/>
    </source>
</evidence>
<reference evidence="4" key="4">
    <citation type="submission" date="2020-09" db="EMBL/GenBank/DDBJ databases">
        <authorList>
            <person name="Sun Q."/>
            <person name="Ohkuma M."/>
        </authorList>
    </citation>
    <scope>NUCLEOTIDE SEQUENCE</scope>
    <source>
        <strain evidence="4">JCM 31740</strain>
    </source>
</reference>
<keyword evidence="5" id="KW-1185">Reference proteome</keyword>
<keyword evidence="2" id="KW-0540">Nuclease</keyword>
<evidence type="ECO:0000313" key="5">
    <source>
        <dbReference type="Proteomes" id="UP000276741"/>
    </source>
</evidence>
<organism evidence="3 5">
    <name type="scientific">Sulfodiicoccus acidiphilus</name>
    <dbReference type="NCBI Taxonomy" id="1670455"/>
    <lineage>
        <taxon>Archaea</taxon>
        <taxon>Thermoproteota</taxon>
        <taxon>Thermoprotei</taxon>
        <taxon>Sulfolobales</taxon>
        <taxon>Sulfolobaceae</taxon>
        <taxon>Sulfodiicoccus</taxon>
    </lineage>
</organism>
<comment type="cofactor">
    <cofactor evidence="1">
        <name>Zn(2+)</name>
        <dbReference type="ChEBI" id="CHEBI:29105"/>
    </cofactor>
</comment>
<reference evidence="3" key="3">
    <citation type="journal article" date="2019" name="BMC Res. Notes">
        <title>Complete genome sequence of the Sulfodiicoccus acidiphilus strain HS-1T, the first crenarchaeon that lacks polB3, isolated from an acidic hot spring in Ohwaku-dani, Hakone, Japan.</title>
        <authorList>
            <person name="Sakai H.D."/>
            <person name="Kurosawa N."/>
        </authorList>
    </citation>
    <scope>NUCLEOTIDE SEQUENCE</scope>
    <source>
        <strain evidence="3">HS-1</strain>
    </source>
</reference>
<dbReference type="EMBL" id="AP018553">
    <property type="protein sequence ID" value="BBD72505.1"/>
    <property type="molecule type" value="Genomic_DNA"/>
</dbReference>
<dbReference type="PANTHER" id="PTHR11203">
    <property type="entry name" value="CLEAVAGE AND POLYADENYLATION SPECIFICITY FACTOR FAMILY MEMBER"/>
    <property type="match status" value="1"/>
</dbReference>
<reference evidence="4" key="1">
    <citation type="journal article" date="2014" name="Int. J. Syst. Evol. Microbiol.">
        <title>Complete genome sequence of Corynebacterium casei LMG S-19264T (=DSM 44701T), isolated from a smear-ripened cheese.</title>
        <authorList>
            <consortium name="US DOE Joint Genome Institute (JGI-PGF)"/>
            <person name="Walter F."/>
            <person name="Albersmeier A."/>
            <person name="Kalinowski J."/>
            <person name="Ruckert C."/>
        </authorList>
    </citation>
    <scope>NUCLEOTIDE SEQUENCE</scope>
    <source>
        <strain evidence="4">JCM 31740</strain>
    </source>
</reference>
<dbReference type="Gene3D" id="3.60.15.10">
    <property type="entry name" value="Ribonuclease Z/Hydroxyacylglutathione hydrolase-like"/>
    <property type="match status" value="1"/>
</dbReference>
<dbReference type="KEGG" id="sacd:HS1genome_0894"/>
<keyword evidence="2" id="KW-0378">Hydrolase</keyword>
<dbReference type="InterPro" id="IPR036866">
    <property type="entry name" value="RibonucZ/Hydroxyglut_hydro"/>
</dbReference>
<protein>
    <recommendedName>
        <fullName evidence="6">Zn-dependent metallo-hydrolase RNA specificity domain-containing protein</fullName>
    </recommendedName>
</protein>
<dbReference type="AlphaFoldDB" id="A0A348B2V3"/>
<dbReference type="SUPFAM" id="SSF56281">
    <property type="entry name" value="Metallo-hydrolase/oxidoreductase"/>
    <property type="match status" value="1"/>
</dbReference>